<feature type="binding site" evidence="5 8">
    <location>
        <position position="448"/>
    </location>
    <ligand>
        <name>substrate</name>
    </ligand>
</feature>
<dbReference type="GO" id="GO:0005829">
    <property type="term" value="C:cytosol"/>
    <property type="evidence" value="ECO:0007669"/>
    <property type="project" value="TreeGrafter"/>
</dbReference>
<evidence type="ECO:0000256" key="2">
    <source>
        <dbReference type="ARBA" id="ARBA00022723"/>
    </source>
</evidence>
<keyword evidence="4 5" id="KW-0560">Oxidoreductase</keyword>
<sequence length="457" mass="48386">MPAGNSVQIPTIRLADADAEALFEQLRDKLSPKGNVVSAAGRQRTIDTFGEPLTPQQVVARICGDVAEKGLEAVLDYGAKLDGKQLTAETIRVSEAELDEAHAAADDAFLETVRRVRDNVAEFQNAILNRDVQLVRDLSPGRVELRQRYLPLKRVGICIPGGAAAYPSSLLMTAVPAQTAGVSEIAVVAPPTEFGSYNVSLLAACREIGVTEVYRMGGAQAVAALAYGVEGLPRVDKIVGPGNLFVALAKRHVFGDVDIDSIAGPSEVIVLADESANPAYVASDLISQAEHSPGSSVLITWHEPLIAAVQKALDEQLAQLSRGDLAHQALEDYGAFILADNAQQAAQLTDRLATEHLHISTADPEAMLAQVQNAGAIFLGHHTPVAMGDYVAGPSHVLPTGGTARFANGLCANDFLKRSSIISYDPAALAADADDVRRLADLEGLTGHRHSVDIRLQ</sequence>
<dbReference type="PANTHER" id="PTHR21256">
    <property type="entry name" value="HISTIDINOL DEHYDROGENASE HDH"/>
    <property type="match status" value="1"/>
</dbReference>
<feature type="binding site" evidence="5 8">
    <location>
        <position position="266"/>
    </location>
    <ligand>
        <name>substrate</name>
    </ligand>
</feature>
<dbReference type="SUPFAM" id="SSF53720">
    <property type="entry name" value="ALDH-like"/>
    <property type="match status" value="1"/>
</dbReference>
<evidence type="ECO:0000256" key="1">
    <source>
        <dbReference type="ARBA" id="ARBA00010178"/>
    </source>
</evidence>
<dbReference type="InterPro" id="IPR001692">
    <property type="entry name" value="Histidinol_DH_CS"/>
</dbReference>
<proteinExistence type="inferred from homology"/>
<dbReference type="Proteomes" id="UP000006860">
    <property type="component" value="Chromosome"/>
</dbReference>
<dbReference type="GO" id="GO:0004399">
    <property type="term" value="F:histidinol dehydrogenase activity"/>
    <property type="evidence" value="ECO:0007669"/>
    <property type="project" value="UniProtKB-UniRule"/>
</dbReference>
<evidence type="ECO:0000256" key="7">
    <source>
        <dbReference type="PIRSR" id="PIRSR000099-1"/>
    </source>
</evidence>
<dbReference type="Pfam" id="PF00815">
    <property type="entry name" value="Histidinol_dh"/>
    <property type="match status" value="1"/>
</dbReference>
<feature type="binding site" evidence="5 9">
    <location>
        <position position="448"/>
    </location>
    <ligand>
        <name>Zn(2+)</name>
        <dbReference type="ChEBI" id="CHEBI:29105"/>
    </ligand>
</feature>
<accession>F0SP25</accession>
<feature type="binding site" evidence="5 8">
    <location>
        <position position="389"/>
    </location>
    <ligand>
        <name>substrate</name>
    </ligand>
</feature>
<evidence type="ECO:0000256" key="3">
    <source>
        <dbReference type="ARBA" id="ARBA00022833"/>
    </source>
</evidence>
<feature type="binding site" evidence="5 8">
    <location>
        <position position="288"/>
    </location>
    <ligand>
        <name>substrate</name>
    </ligand>
</feature>
<dbReference type="GO" id="GO:0000105">
    <property type="term" value="P:L-histidine biosynthetic process"/>
    <property type="evidence" value="ECO:0007669"/>
    <property type="project" value="UniProtKB-UniRule"/>
</dbReference>
<dbReference type="InterPro" id="IPR016161">
    <property type="entry name" value="Ald_DH/histidinol_DH"/>
</dbReference>
<evidence type="ECO:0000256" key="9">
    <source>
        <dbReference type="PIRSR" id="PIRSR000099-4"/>
    </source>
</evidence>
<keyword evidence="5" id="KW-0520">NAD</keyword>
<dbReference type="InterPro" id="IPR022695">
    <property type="entry name" value="Histidinol_DH_monofunct"/>
</dbReference>
<evidence type="ECO:0000256" key="4">
    <source>
        <dbReference type="ARBA" id="ARBA00023002"/>
    </source>
</evidence>
<evidence type="ECO:0000256" key="10">
    <source>
        <dbReference type="RuleBase" id="RU004175"/>
    </source>
</evidence>
<comment type="catalytic activity">
    <reaction evidence="5">
        <text>L-histidinol + 2 NAD(+) + H2O = L-histidine + 2 NADH + 3 H(+)</text>
        <dbReference type="Rhea" id="RHEA:20641"/>
        <dbReference type="ChEBI" id="CHEBI:15377"/>
        <dbReference type="ChEBI" id="CHEBI:15378"/>
        <dbReference type="ChEBI" id="CHEBI:57540"/>
        <dbReference type="ChEBI" id="CHEBI:57595"/>
        <dbReference type="ChEBI" id="CHEBI:57699"/>
        <dbReference type="ChEBI" id="CHEBI:57945"/>
        <dbReference type="EC" id="1.1.1.23"/>
    </reaction>
</comment>
<dbReference type="PROSITE" id="PS00611">
    <property type="entry name" value="HISOL_DEHYDROGENASE"/>
    <property type="match status" value="1"/>
</dbReference>
<evidence type="ECO:0000313" key="12">
    <source>
        <dbReference type="Proteomes" id="UP000006860"/>
    </source>
</evidence>
<dbReference type="NCBIfam" id="TIGR00069">
    <property type="entry name" value="hisD"/>
    <property type="match status" value="1"/>
</dbReference>
<dbReference type="Gene3D" id="1.20.5.1300">
    <property type="match status" value="1"/>
</dbReference>
<dbReference type="OrthoDB" id="9805269at2"/>
<feature type="binding site" evidence="5 8">
    <location>
        <position position="356"/>
    </location>
    <ligand>
        <name>substrate</name>
    </ligand>
</feature>
<evidence type="ECO:0000256" key="5">
    <source>
        <dbReference type="HAMAP-Rule" id="MF_01024"/>
    </source>
</evidence>
<keyword evidence="2 5" id="KW-0479">Metal-binding</keyword>
<keyword evidence="5" id="KW-0368">Histidine biosynthesis</keyword>
<dbReference type="InterPro" id="IPR012131">
    <property type="entry name" value="Hstdl_DH"/>
</dbReference>
<dbReference type="GO" id="GO:0051287">
    <property type="term" value="F:NAD binding"/>
    <property type="evidence" value="ECO:0007669"/>
    <property type="project" value="InterPro"/>
</dbReference>
<feature type="binding site" evidence="5 9">
    <location>
        <position position="288"/>
    </location>
    <ligand>
        <name>Zn(2+)</name>
        <dbReference type="ChEBI" id="CHEBI:29105"/>
    </ligand>
</feature>
<comment type="pathway">
    <text evidence="5">Amino-acid biosynthesis; L-histidine biosynthesis; L-histidine from 5-phospho-alpha-D-ribose 1-diphosphate: step 9/9.</text>
</comment>
<feature type="binding site" evidence="5 9">
    <location>
        <position position="389"/>
    </location>
    <ligand>
        <name>Zn(2+)</name>
        <dbReference type="ChEBI" id="CHEBI:29105"/>
    </ligand>
</feature>
<dbReference type="FunFam" id="3.40.50.1980:FF:000001">
    <property type="entry name" value="Histidinol dehydrogenase"/>
    <property type="match status" value="1"/>
</dbReference>
<comment type="caution">
    <text evidence="5">Lacks conserved residue(s) required for the propagation of feature annotation.</text>
</comment>
<reference evidence="12" key="1">
    <citation type="submission" date="2011-02" db="EMBL/GenBank/DDBJ databases">
        <title>The complete genome of Planctomyces brasiliensis DSM 5305.</title>
        <authorList>
            <person name="Lucas S."/>
            <person name="Copeland A."/>
            <person name="Lapidus A."/>
            <person name="Bruce D."/>
            <person name="Goodwin L."/>
            <person name="Pitluck S."/>
            <person name="Kyrpides N."/>
            <person name="Mavromatis K."/>
            <person name="Pagani I."/>
            <person name="Ivanova N."/>
            <person name="Ovchinnikova G."/>
            <person name="Lu M."/>
            <person name="Detter J.C."/>
            <person name="Han C."/>
            <person name="Land M."/>
            <person name="Hauser L."/>
            <person name="Markowitz V."/>
            <person name="Cheng J.-F."/>
            <person name="Hugenholtz P."/>
            <person name="Woyke T."/>
            <person name="Wu D."/>
            <person name="Tindall B."/>
            <person name="Pomrenke H.G."/>
            <person name="Brambilla E."/>
            <person name="Klenk H.-P."/>
            <person name="Eisen J.A."/>
        </authorList>
    </citation>
    <scope>NUCLEOTIDE SEQUENCE [LARGE SCALE GENOMIC DNA]</scope>
    <source>
        <strain evidence="12">ATCC 49424 / DSM 5305 / JCM 21570 / NBRC 103401 / IFAM 1448</strain>
    </source>
</reference>
<dbReference type="STRING" id="756272.Plabr_3531"/>
<dbReference type="HOGENOM" id="CLU_006732_3_3_0"/>
<dbReference type="RefSeq" id="WP_013629847.1">
    <property type="nucleotide sequence ID" value="NC_015174.1"/>
</dbReference>
<dbReference type="EMBL" id="CP002546">
    <property type="protein sequence ID" value="ADY61128.1"/>
    <property type="molecule type" value="Genomic_DNA"/>
</dbReference>
<evidence type="ECO:0000256" key="6">
    <source>
        <dbReference type="PIRNR" id="PIRNR000099"/>
    </source>
</evidence>
<keyword evidence="12" id="KW-1185">Reference proteome</keyword>
<dbReference type="CDD" id="cd06572">
    <property type="entry name" value="Histidinol_dh"/>
    <property type="match status" value="1"/>
</dbReference>
<dbReference type="EC" id="1.1.1.23" evidence="5"/>
<feature type="binding site" evidence="5 8">
    <location>
        <position position="291"/>
    </location>
    <ligand>
        <name>substrate</name>
    </ligand>
</feature>
<protein>
    <recommendedName>
        <fullName evidence="5">Histidinol dehydrogenase</fullName>
        <shortName evidence="5">HDH</shortName>
        <ecNumber evidence="5">1.1.1.23</ecNumber>
    </recommendedName>
</protein>
<evidence type="ECO:0000256" key="8">
    <source>
        <dbReference type="PIRSR" id="PIRSR000099-3"/>
    </source>
</evidence>
<keyword evidence="3 5" id="KW-0862">Zinc</keyword>
<comment type="cofactor">
    <cofactor evidence="5 9">
        <name>Zn(2+)</name>
        <dbReference type="ChEBI" id="CHEBI:29105"/>
    </cofactor>
    <text evidence="5 9">Binds 1 zinc ion per subunit.</text>
</comment>
<dbReference type="UniPathway" id="UPA00031">
    <property type="reaction ID" value="UER00014"/>
</dbReference>
<dbReference type="Gene3D" id="3.40.50.1980">
    <property type="entry name" value="Nitrogenase molybdenum iron protein domain"/>
    <property type="match status" value="2"/>
</dbReference>
<name>F0SP25_RUBBR</name>
<dbReference type="PRINTS" id="PR00083">
    <property type="entry name" value="HOLDHDRGNASE"/>
</dbReference>
<gene>
    <name evidence="5" type="primary">hisD</name>
    <name evidence="11" type="ordered locus">Plabr_3531</name>
</gene>
<dbReference type="GO" id="GO:0008270">
    <property type="term" value="F:zinc ion binding"/>
    <property type="evidence" value="ECO:0007669"/>
    <property type="project" value="UniProtKB-UniRule"/>
</dbReference>
<dbReference type="HAMAP" id="MF_01024">
    <property type="entry name" value="HisD"/>
    <property type="match status" value="1"/>
</dbReference>
<dbReference type="PIRSF" id="PIRSF000099">
    <property type="entry name" value="Histidinol_dh"/>
    <property type="match status" value="1"/>
</dbReference>
<keyword evidence="5" id="KW-0028">Amino-acid biosynthesis</keyword>
<feature type="active site" description="Proton acceptor" evidence="5 7">
    <location>
        <position position="356"/>
    </location>
</feature>
<evidence type="ECO:0000313" key="11">
    <source>
        <dbReference type="EMBL" id="ADY61128.1"/>
    </source>
</evidence>
<feature type="active site" description="Proton acceptor" evidence="5 7">
    <location>
        <position position="355"/>
    </location>
</feature>
<feature type="binding site" evidence="5 9">
    <location>
        <position position="291"/>
    </location>
    <ligand>
        <name>Zn(2+)</name>
        <dbReference type="ChEBI" id="CHEBI:29105"/>
    </ligand>
</feature>
<dbReference type="eggNOG" id="COG0141">
    <property type="taxonomic scope" value="Bacteria"/>
</dbReference>
<feature type="binding site" evidence="5 8">
    <location>
        <position position="443"/>
    </location>
    <ligand>
        <name>substrate</name>
    </ligand>
</feature>
<dbReference type="PANTHER" id="PTHR21256:SF2">
    <property type="entry name" value="HISTIDINE BIOSYNTHESIS TRIFUNCTIONAL PROTEIN"/>
    <property type="match status" value="1"/>
</dbReference>
<organism evidence="11 12">
    <name type="scientific">Rubinisphaera brasiliensis (strain ATCC 49424 / DSM 5305 / JCM 21570 / IAM 15109 / NBRC 103401 / IFAM 1448)</name>
    <name type="common">Planctomyces brasiliensis</name>
    <dbReference type="NCBI Taxonomy" id="756272"/>
    <lineage>
        <taxon>Bacteria</taxon>
        <taxon>Pseudomonadati</taxon>
        <taxon>Planctomycetota</taxon>
        <taxon>Planctomycetia</taxon>
        <taxon>Planctomycetales</taxon>
        <taxon>Planctomycetaceae</taxon>
        <taxon>Rubinisphaera</taxon>
    </lineage>
</organism>
<dbReference type="KEGG" id="pbs:Plabr_3531"/>
<comment type="similarity">
    <text evidence="1 5 6 10">Belongs to the histidinol dehydrogenase family.</text>
</comment>
<dbReference type="AlphaFoldDB" id="F0SP25"/>
<comment type="function">
    <text evidence="5">Catalyzes the sequential NAD-dependent oxidations of L-histidinol to L-histidinaldehyde and then to L-histidine.</text>
</comment>